<keyword evidence="1" id="KW-0812">Transmembrane</keyword>
<name>X1BXU4_9ZZZZ</name>
<protein>
    <submittedName>
        <fullName evidence="2">Uncharacterized protein</fullName>
    </submittedName>
</protein>
<dbReference type="EMBL" id="BART01016047">
    <property type="protein sequence ID" value="GAG76951.1"/>
    <property type="molecule type" value="Genomic_DNA"/>
</dbReference>
<evidence type="ECO:0000313" key="2">
    <source>
        <dbReference type="EMBL" id="GAG76951.1"/>
    </source>
</evidence>
<proteinExistence type="predicted"/>
<sequence length="47" mass="5142">MMEKFFLKLLARSKATSFIELGRPWNGVLTGLFALLGTAIGGLYDHG</sequence>
<evidence type="ECO:0000256" key="1">
    <source>
        <dbReference type="SAM" id="Phobius"/>
    </source>
</evidence>
<comment type="caution">
    <text evidence="2">The sequence shown here is derived from an EMBL/GenBank/DDBJ whole genome shotgun (WGS) entry which is preliminary data.</text>
</comment>
<dbReference type="AlphaFoldDB" id="X1BXU4"/>
<reference evidence="2" key="1">
    <citation type="journal article" date="2014" name="Front. Microbiol.">
        <title>High frequency of phylogenetically diverse reductive dehalogenase-homologous genes in deep subseafloor sedimentary metagenomes.</title>
        <authorList>
            <person name="Kawai M."/>
            <person name="Futagami T."/>
            <person name="Toyoda A."/>
            <person name="Takaki Y."/>
            <person name="Nishi S."/>
            <person name="Hori S."/>
            <person name="Arai W."/>
            <person name="Tsubouchi T."/>
            <person name="Morono Y."/>
            <person name="Uchiyama I."/>
            <person name="Ito T."/>
            <person name="Fujiyama A."/>
            <person name="Inagaki F."/>
            <person name="Takami H."/>
        </authorList>
    </citation>
    <scope>NUCLEOTIDE SEQUENCE</scope>
    <source>
        <strain evidence="2">Expedition CK06-06</strain>
    </source>
</reference>
<gene>
    <name evidence="2" type="ORF">S01H4_30989</name>
</gene>
<organism evidence="2">
    <name type="scientific">marine sediment metagenome</name>
    <dbReference type="NCBI Taxonomy" id="412755"/>
    <lineage>
        <taxon>unclassified sequences</taxon>
        <taxon>metagenomes</taxon>
        <taxon>ecological metagenomes</taxon>
    </lineage>
</organism>
<keyword evidence="1" id="KW-0472">Membrane</keyword>
<accession>X1BXU4</accession>
<keyword evidence="1" id="KW-1133">Transmembrane helix</keyword>
<feature type="transmembrane region" description="Helical" evidence="1">
    <location>
        <begin position="25"/>
        <end position="44"/>
    </location>
</feature>